<protein>
    <submittedName>
        <fullName evidence="3">Uncharacterized protein</fullName>
    </submittedName>
</protein>
<name>A0A6J3MC98_9PEZI</name>
<feature type="region of interest" description="Disordered" evidence="1">
    <location>
        <begin position="1"/>
        <end position="78"/>
    </location>
</feature>
<feature type="compositionally biased region" description="Basic and acidic residues" evidence="1">
    <location>
        <begin position="157"/>
        <end position="169"/>
    </location>
</feature>
<evidence type="ECO:0000313" key="3">
    <source>
        <dbReference type="RefSeq" id="XP_033462677.1"/>
    </source>
</evidence>
<reference evidence="3" key="1">
    <citation type="submission" date="2020-01" db="EMBL/GenBank/DDBJ databases">
        <authorList>
            <consortium name="DOE Joint Genome Institute"/>
            <person name="Haridas S."/>
            <person name="Albert R."/>
            <person name="Binder M."/>
            <person name="Bloem J."/>
            <person name="Labutti K."/>
            <person name="Salamov A."/>
            <person name="Andreopoulos B."/>
            <person name="Baker S.E."/>
            <person name="Barry K."/>
            <person name="Bills G."/>
            <person name="Bluhm B.H."/>
            <person name="Cannon C."/>
            <person name="Castanera R."/>
            <person name="Culley D.E."/>
            <person name="Daum C."/>
            <person name="Ezra D."/>
            <person name="Gonzalez J.B."/>
            <person name="Henrissat B."/>
            <person name="Kuo A."/>
            <person name="Liang C."/>
            <person name="Lipzen A."/>
            <person name="Lutzoni F."/>
            <person name="Magnuson J."/>
            <person name="Mondo S."/>
            <person name="Nolan M."/>
            <person name="Ohm R."/>
            <person name="Pangilinan J."/>
            <person name="Park H.-J."/>
            <person name="Ramirez L."/>
            <person name="Alfaro M."/>
            <person name="Sun H."/>
            <person name="Tritt A."/>
            <person name="Yoshinaga Y."/>
            <person name="Zwiers L.-H."/>
            <person name="Turgeon B.G."/>
            <person name="Goodwin S.B."/>
            <person name="Spatafora J.W."/>
            <person name="Crous P.W."/>
            <person name="Grigoriev I.V."/>
        </authorList>
    </citation>
    <scope>NUCLEOTIDE SEQUENCE</scope>
    <source>
        <strain evidence="3">CBS 342.82</strain>
    </source>
</reference>
<evidence type="ECO:0000256" key="1">
    <source>
        <dbReference type="SAM" id="MobiDB-lite"/>
    </source>
</evidence>
<feature type="region of interest" description="Disordered" evidence="1">
    <location>
        <begin position="157"/>
        <end position="208"/>
    </location>
</feature>
<proteinExistence type="predicted"/>
<reference evidence="3" key="2">
    <citation type="submission" date="2020-04" db="EMBL/GenBank/DDBJ databases">
        <authorList>
            <consortium name="NCBI Genome Project"/>
        </authorList>
    </citation>
    <scope>NUCLEOTIDE SEQUENCE</scope>
    <source>
        <strain evidence="3">CBS 342.82</strain>
    </source>
</reference>
<dbReference type="AlphaFoldDB" id="A0A6J3MC98"/>
<dbReference type="Proteomes" id="UP000504637">
    <property type="component" value="Unplaced"/>
</dbReference>
<feature type="compositionally biased region" description="Basic and acidic residues" evidence="1">
    <location>
        <begin position="28"/>
        <end position="43"/>
    </location>
</feature>
<dbReference type="GeneID" id="54357113"/>
<sequence>MSCPPPSCTIDRTGQQRHADMQSEDEPPERSSLRKSADDEHGIQRPPSFPPPPLRRLSSTADESTPARLVDGQAKHKPTECLRSKSRAMFCLSLSLSLQQCAFPAVSSRKEHRVGGGCVFRLRHLAGGKFWGGGSEINHHHDDDFIRERNQILHRDVAERRRGREEQSPSRRSNRIEGVSSLIEKEERHHPPPGDSSRCDQKMQKKQTYIKTTRELNISIAMYVG</sequence>
<feature type="compositionally biased region" description="Basic and acidic residues" evidence="1">
    <location>
        <begin position="183"/>
        <end position="203"/>
    </location>
</feature>
<keyword evidence="2" id="KW-1185">Reference proteome</keyword>
<organism evidence="3">
    <name type="scientific">Dissoconium aciculare CBS 342.82</name>
    <dbReference type="NCBI Taxonomy" id="1314786"/>
    <lineage>
        <taxon>Eukaryota</taxon>
        <taxon>Fungi</taxon>
        <taxon>Dikarya</taxon>
        <taxon>Ascomycota</taxon>
        <taxon>Pezizomycotina</taxon>
        <taxon>Dothideomycetes</taxon>
        <taxon>Dothideomycetidae</taxon>
        <taxon>Mycosphaerellales</taxon>
        <taxon>Dissoconiaceae</taxon>
        <taxon>Dissoconium</taxon>
    </lineage>
</organism>
<dbReference type="RefSeq" id="XP_033462677.1">
    <property type="nucleotide sequence ID" value="XM_033599314.1"/>
</dbReference>
<reference evidence="3" key="3">
    <citation type="submission" date="2025-08" db="UniProtKB">
        <authorList>
            <consortium name="RefSeq"/>
        </authorList>
    </citation>
    <scope>IDENTIFICATION</scope>
    <source>
        <strain evidence="3">CBS 342.82</strain>
    </source>
</reference>
<accession>A0A6J3MC98</accession>
<gene>
    <name evidence="3" type="ORF">K489DRAFT_163618</name>
</gene>
<evidence type="ECO:0000313" key="2">
    <source>
        <dbReference type="Proteomes" id="UP000504637"/>
    </source>
</evidence>